<dbReference type="Proteomes" id="UP000596661">
    <property type="component" value="Chromosome 2"/>
</dbReference>
<keyword evidence="3" id="KW-1185">Reference proteome</keyword>
<accession>A0A803RC19</accession>
<keyword evidence="1" id="KW-0812">Transmembrane</keyword>
<evidence type="ECO:0000256" key="1">
    <source>
        <dbReference type="SAM" id="Phobius"/>
    </source>
</evidence>
<keyword evidence="1" id="KW-0472">Membrane</keyword>
<reference evidence="2" key="1">
    <citation type="submission" date="2018-11" db="EMBL/GenBank/DDBJ databases">
        <authorList>
            <person name="Grassa J C."/>
        </authorList>
    </citation>
    <scope>NUCLEOTIDE SEQUENCE [LARGE SCALE GENOMIC DNA]</scope>
</reference>
<organism evidence="2 3">
    <name type="scientific">Cannabis sativa</name>
    <name type="common">Hemp</name>
    <name type="synonym">Marijuana</name>
    <dbReference type="NCBI Taxonomy" id="3483"/>
    <lineage>
        <taxon>Eukaryota</taxon>
        <taxon>Viridiplantae</taxon>
        <taxon>Streptophyta</taxon>
        <taxon>Embryophyta</taxon>
        <taxon>Tracheophyta</taxon>
        <taxon>Spermatophyta</taxon>
        <taxon>Magnoliopsida</taxon>
        <taxon>eudicotyledons</taxon>
        <taxon>Gunneridae</taxon>
        <taxon>Pentapetalae</taxon>
        <taxon>rosids</taxon>
        <taxon>fabids</taxon>
        <taxon>Rosales</taxon>
        <taxon>Cannabaceae</taxon>
        <taxon>Cannabis</taxon>
    </lineage>
</organism>
<name>A0A803RC19_CANSA</name>
<feature type="transmembrane region" description="Helical" evidence="1">
    <location>
        <begin position="31"/>
        <end position="51"/>
    </location>
</feature>
<protein>
    <submittedName>
        <fullName evidence="2">Uncharacterized protein</fullName>
    </submittedName>
</protein>
<sequence length="100" mass="11669">MENFLWCLILNCFLVFVYVASEFCDFFFVTLFVVMVIVFLLFSIIFFFFAIFKLPNQYFCSVCWGLVVCPFSSFLSAVGKRRPPYPCSSCSLCQPTFMSF</sequence>
<proteinExistence type="predicted"/>
<dbReference type="EnsemblPlants" id="novel_model_802_5bd9a17a">
    <property type="protein sequence ID" value="cds.novel_model_802_5bd9a17a"/>
    <property type="gene ID" value="novel_gene_449_5bd9a17a"/>
</dbReference>
<dbReference type="AlphaFoldDB" id="A0A803RC19"/>
<evidence type="ECO:0000313" key="3">
    <source>
        <dbReference type="Proteomes" id="UP000596661"/>
    </source>
</evidence>
<reference evidence="2" key="2">
    <citation type="submission" date="2021-03" db="UniProtKB">
        <authorList>
            <consortium name="EnsemblPlants"/>
        </authorList>
    </citation>
    <scope>IDENTIFICATION</scope>
</reference>
<feature type="transmembrane region" description="Helical" evidence="1">
    <location>
        <begin position="58"/>
        <end position="79"/>
    </location>
</feature>
<evidence type="ECO:0000313" key="2">
    <source>
        <dbReference type="EnsemblPlants" id="cds.novel_model_802_5bd9a17a"/>
    </source>
</evidence>
<keyword evidence="1" id="KW-1133">Transmembrane helix</keyword>
<dbReference type="EMBL" id="UZAU01000150">
    <property type="status" value="NOT_ANNOTATED_CDS"/>
    <property type="molecule type" value="Genomic_DNA"/>
</dbReference>
<dbReference type="Gramene" id="novel_model_802_5bd9a17a">
    <property type="protein sequence ID" value="cds.novel_model_802_5bd9a17a"/>
    <property type="gene ID" value="novel_gene_449_5bd9a17a"/>
</dbReference>